<dbReference type="RefSeq" id="WP_275819761.1">
    <property type="nucleotide sequence ID" value="NZ_JARHUD010000001.1"/>
</dbReference>
<keyword evidence="2" id="KW-0812">Transmembrane</keyword>
<dbReference type="Proteomes" id="UP001215503">
    <property type="component" value="Unassembled WGS sequence"/>
</dbReference>
<dbReference type="InterPro" id="IPR052894">
    <property type="entry name" value="AsmA-related"/>
</dbReference>
<name>A0ABT5YIW3_9PROT</name>
<feature type="transmembrane region" description="Helical" evidence="2">
    <location>
        <begin position="9"/>
        <end position="30"/>
    </location>
</feature>
<comment type="caution">
    <text evidence="4">The sequence shown here is derived from an EMBL/GenBank/DDBJ whole genome shotgun (WGS) entry which is preliminary data.</text>
</comment>
<accession>A0ABT5YIW3</accession>
<organism evidence="4 5">
    <name type="scientific">Aquibaculum arenosum</name>
    <dbReference type="NCBI Taxonomy" id="3032591"/>
    <lineage>
        <taxon>Bacteria</taxon>
        <taxon>Pseudomonadati</taxon>
        <taxon>Pseudomonadota</taxon>
        <taxon>Alphaproteobacteria</taxon>
        <taxon>Rhodospirillales</taxon>
        <taxon>Rhodovibrionaceae</taxon>
        <taxon>Aquibaculum</taxon>
    </lineage>
</organism>
<evidence type="ECO:0000313" key="4">
    <source>
        <dbReference type="EMBL" id="MDF2094881.1"/>
    </source>
</evidence>
<dbReference type="PANTHER" id="PTHR30441:SF8">
    <property type="entry name" value="DUF748 DOMAIN-CONTAINING PROTEIN"/>
    <property type="match status" value="1"/>
</dbReference>
<reference evidence="4 5" key="1">
    <citation type="submission" date="2023-03" db="EMBL/GenBank/DDBJ databases">
        <title>Fodinicurvata sp. CAU 1616 isolated from sea sendiment.</title>
        <authorList>
            <person name="Kim W."/>
        </authorList>
    </citation>
    <scope>NUCLEOTIDE SEQUENCE [LARGE SCALE GENOMIC DNA]</scope>
    <source>
        <strain evidence="4 5">CAU 1616</strain>
    </source>
</reference>
<gene>
    <name evidence="4" type="ORF">P2G67_02690</name>
</gene>
<evidence type="ECO:0000256" key="1">
    <source>
        <dbReference type="SAM" id="MobiDB-lite"/>
    </source>
</evidence>
<keyword evidence="2" id="KW-1133">Transmembrane helix</keyword>
<proteinExistence type="predicted"/>
<dbReference type="Pfam" id="PF13116">
    <property type="entry name" value="YhdP"/>
    <property type="match status" value="1"/>
</dbReference>
<dbReference type="EMBL" id="JARHUD010000001">
    <property type="protein sequence ID" value="MDF2094881.1"/>
    <property type="molecule type" value="Genomic_DNA"/>
</dbReference>
<evidence type="ECO:0000259" key="3">
    <source>
        <dbReference type="Pfam" id="PF13116"/>
    </source>
</evidence>
<feature type="region of interest" description="Disordered" evidence="1">
    <location>
        <begin position="1056"/>
        <end position="1080"/>
    </location>
</feature>
<feature type="domain" description="YhdP central" evidence="3">
    <location>
        <begin position="237"/>
        <end position="821"/>
    </location>
</feature>
<protein>
    <submittedName>
        <fullName evidence="4">AsmA-like C-terminal region-containing protein</fullName>
    </submittedName>
</protein>
<evidence type="ECO:0000256" key="2">
    <source>
        <dbReference type="SAM" id="Phobius"/>
    </source>
</evidence>
<dbReference type="InterPro" id="IPR025263">
    <property type="entry name" value="YhdP_central"/>
</dbReference>
<evidence type="ECO:0000313" key="5">
    <source>
        <dbReference type="Proteomes" id="UP001215503"/>
    </source>
</evidence>
<dbReference type="PANTHER" id="PTHR30441">
    <property type="entry name" value="DUF748 DOMAIN-CONTAINING PROTEIN"/>
    <property type="match status" value="1"/>
</dbReference>
<sequence>MRVNRFGRVLLEVMGGAVALLVVVLLIVFWRLTAGPVPMDFLAPRIEQAFAGEGVVAEVGSTALIWDGSSREIQVEARNWRLRDSEGQPLAYLPRVELTLSLEALLHGTFGATRIELDRARLRVLRDEEGAFAFGAPPADSDEVPDLSGVADDVLAQLLEPRDPDKAITYLQHIDIRNARLLFDDRRVGRRIELRQGGIQIWREVGGIGAQVQGEAAFGQARAALRSSLWFRSDQQVVESQTQFEDLRVNEFAPWSGFAELDGIELGLSGQLQANVPIDGRLPSGTFEIASDGGRIDLTEVFARPFDLLSLSARGAFDGAGGTFGLEQLDLHLGNELEPGPRLSASADVREGTNGLRVTTEASVEHVLVPDLHLYWPTILRDGGRPWVVENIPVGEAPEGRVAADVTLPKDPTAEPLVHRLDGSFSFRDLEVHYLRPLPPAVGLHGTATFDADSFNFVVENGGMQELAVSGGDVVISGLQEPDQWLDVSFDAVGPLRTVLETLEHPRLDLLAELGFTSEGSAGQANARLRFVLPLEDEVTFDDIDLGVDGTVSEVLLRQAVLGEDLSGGPLSLSLTQHGMQVSGDLALGDTQAYAVNWSEAFEGGGERTQVTASIPHLGQPARERLGVDLAPYLTGPVAAEIDLGIPVQGDSRLDLNVDLAEAAVQIEELDWDKPSGVPGRFTGRLLLRDELPTAIEDMSFDAEGLTMSAGLMTFDELGEPNTLNLGNANFGNSSLQALTLRFLSDGGLEAEIGSGQLDVEDFLGDEEAETQAGTDVQEPEVPDSTLRIVAPNVSQLRFAENRFLEAAELRLFRDAAGWQEAVLRGQVPRHLWRRGGGAADEGGPKTVSLIYGDAAGRVGKALQLQADDFGAMLRAIDLFDTLEGGSLSVVGSGEGPLPDHPMTFELWADDYTLVEAPAMARLLTIASLTGIGELLGGDGITFQRLTGEVVLADGRLSSDLVRAYGPALGITARGHLDLEGANSDVRGTLVPAYSLNQVLGAIPLLGFLLTGGEGEGILGVNYRLSGSLEDPQFSVNPLSALAPGFLRNLFNLPAASSDSEEEEDNRGFDPFPPESMRGP</sequence>
<keyword evidence="5" id="KW-1185">Reference proteome</keyword>
<keyword evidence="2" id="KW-0472">Membrane</keyword>